<dbReference type="GO" id="GO:0070475">
    <property type="term" value="P:rRNA base methylation"/>
    <property type="evidence" value="ECO:0007669"/>
    <property type="project" value="TreeGrafter"/>
</dbReference>
<dbReference type="NCBIfam" id="TIGR00006">
    <property type="entry name" value="16S rRNA (cytosine(1402)-N(4))-methyltransferase RsmH"/>
    <property type="match status" value="1"/>
</dbReference>
<feature type="non-terminal residue" evidence="5">
    <location>
        <position position="157"/>
    </location>
</feature>
<protein>
    <recommendedName>
        <fullName evidence="6">16S rRNA (Cytosine(1402)-N(4))-methyltransferase</fullName>
    </recommendedName>
</protein>
<dbReference type="Pfam" id="PF01795">
    <property type="entry name" value="Methyltransf_5"/>
    <property type="match status" value="1"/>
</dbReference>
<dbReference type="GO" id="GO:0071424">
    <property type="term" value="F:rRNA (cytosine-N4-)-methyltransferase activity"/>
    <property type="evidence" value="ECO:0007669"/>
    <property type="project" value="TreeGrafter"/>
</dbReference>
<dbReference type="AlphaFoldDB" id="X1MBC5"/>
<name>X1MBC5_9ZZZZ</name>
<dbReference type="Gene3D" id="3.40.50.150">
    <property type="entry name" value="Vaccinia Virus protein VP39"/>
    <property type="match status" value="1"/>
</dbReference>
<dbReference type="InterPro" id="IPR029063">
    <property type="entry name" value="SAM-dependent_MTases_sf"/>
</dbReference>
<dbReference type="InterPro" id="IPR023397">
    <property type="entry name" value="SAM-dep_MeTrfase_MraW_recog"/>
</dbReference>
<reference evidence="5" key="1">
    <citation type="journal article" date="2014" name="Front. Microbiol.">
        <title>High frequency of phylogenetically diverse reductive dehalogenase-homologous genes in deep subseafloor sedimentary metagenomes.</title>
        <authorList>
            <person name="Kawai M."/>
            <person name="Futagami T."/>
            <person name="Toyoda A."/>
            <person name="Takaki Y."/>
            <person name="Nishi S."/>
            <person name="Hori S."/>
            <person name="Arai W."/>
            <person name="Tsubouchi T."/>
            <person name="Morono Y."/>
            <person name="Uchiyama I."/>
            <person name="Ito T."/>
            <person name="Fujiyama A."/>
            <person name="Inagaki F."/>
            <person name="Takami H."/>
        </authorList>
    </citation>
    <scope>NUCLEOTIDE SEQUENCE</scope>
    <source>
        <strain evidence="5">Expedition CK06-06</strain>
    </source>
</reference>
<dbReference type="PANTHER" id="PTHR11265">
    <property type="entry name" value="S-ADENOSYL-METHYLTRANSFERASE MRAW"/>
    <property type="match status" value="1"/>
</dbReference>
<evidence type="ECO:0000313" key="5">
    <source>
        <dbReference type="EMBL" id="GAI28583.1"/>
    </source>
</evidence>
<dbReference type="EMBL" id="BARV01016574">
    <property type="protein sequence ID" value="GAI28583.1"/>
    <property type="molecule type" value="Genomic_DNA"/>
</dbReference>
<evidence type="ECO:0008006" key="6">
    <source>
        <dbReference type="Google" id="ProtNLM"/>
    </source>
</evidence>
<dbReference type="SUPFAM" id="SSF81799">
    <property type="entry name" value="Putative methyltransferase TM0872, insert domain"/>
    <property type="match status" value="1"/>
</dbReference>
<evidence type="ECO:0000256" key="1">
    <source>
        <dbReference type="ARBA" id="ARBA00010396"/>
    </source>
</evidence>
<comment type="similarity">
    <text evidence="1">Belongs to the methyltransferase superfamily. RsmH family.</text>
</comment>
<keyword evidence="4" id="KW-0949">S-adenosyl-L-methionine</keyword>
<keyword evidence="3" id="KW-0808">Transferase</keyword>
<evidence type="ECO:0000256" key="4">
    <source>
        <dbReference type="ARBA" id="ARBA00022691"/>
    </source>
</evidence>
<gene>
    <name evidence="5" type="ORF">S06H3_28406</name>
</gene>
<dbReference type="SUPFAM" id="SSF53335">
    <property type="entry name" value="S-adenosyl-L-methionine-dependent methyltransferases"/>
    <property type="match status" value="1"/>
</dbReference>
<keyword evidence="2" id="KW-0489">Methyltransferase</keyword>
<dbReference type="InterPro" id="IPR002903">
    <property type="entry name" value="RsmH"/>
</dbReference>
<comment type="caution">
    <text evidence="5">The sequence shown here is derived from an EMBL/GenBank/DDBJ whole genome shotgun (WGS) entry which is preliminary data.</text>
</comment>
<dbReference type="Gene3D" id="1.10.150.170">
    <property type="entry name" value="Putative methyltransferase TM0872, insert domain"/>
    <property type="match status" value="1"/>
</dbReference>
<evidence type="ECO:0000256" key="2">
    <source>
        <dbReference type="ARBA" id="ARBA00022603"/>
    </source>
</evidence>
<dbReference type="PANTHER" id="PTHR11265:SF0">
    <property type="entry name" value="12S RRNA N4-METHYLCYTIDINE METHYLTRANSFERASE"/>
    <property type="match status" value="1"/>
</dbReference>
<dbReference type="GO" id="GO:0005737">
    <property type="term" value="C:cytoplasm"/>
    <property type="evidence" value="ECO:0007669"/>
    <property type="project" value="TreeGrafter"/>
</dbReference>
<proteinExistence type="inferred from homology"/>
<accession>X1MBC5</accession>
<organism evidence="5">
    <name type="scientific">marine sediment metagenome</name>
    <dbReference type="NCBI Taxonomy" id="412755"/>
    <lineage>
        <taxon>unclassified sequences</taxon>
        <taxon>metagenomes</taxon>
        <taxon>ecological metagenomes</taxon>
    </lineage>
</organism>
<sequence length="157" mass="16730">MSTPTHIPVLLQETMEALAVQPGGRYIDCTLGAGGHAAAVLDRSSPGGQLLGIDADPEAIKIARARLEACSSSTLLINENFVNLQAICIKYDFIPVHGILFDLGLSSLQLNGNGRGFSFQYDAPLDMRLNPSQEVTAADIINTSSEAELAQLIRTYG</sequence>
<evidence type="ECO:0000256" key="3">
    <source>
        <dbReference type="ARBA" id="ARBA00022679"/>
    </source>
</evidence>